<proteinExistence type="predicted"/>
<dbReference type="Gene3D" id="3.40.50.2000">
    <property type="entry name" value="Glycogen Phosphorylase B"/>
    <property type="match status" value="1"/>
</dbReference>
<evidence type="ECO:0000256" key="1">
    <source>
        <dbReference type="ARBA" id="ARBA00022679"/>
    </source>
</evidence>
<dbReference type="PANTHER" id="PTHR46401">
    <property type="entry name" value="GLYCOSYLTRANSFERASE WBBK-RELATED"/>
    <property type="match status" value="1"/>
</dbReference>
<dbReference type="Pfam" id="PF00534">
    <property type="entry name" value="Glycos_transf_1"/>
    <property type="match status" value="1"/>
</dbReference>
<evidence type="ECO:0000313" key="4">
    <source>
        <dbReference type="Proteomes" id="UP000036520"/>
    </source>
</evidence>
<dbReference type="STRING" id="320787.CA2015_0646"/>
<keyword evidence="4" id="KW-1185">Reference proteome</keyword>
<dbReference type="InterPro" id="IPR001296">
    <property type="entry name" value="Glyco_trans_1"/>
</dbReference>
<feature type="domain" description="Glycosyl transferase family 1" evidence="2">
    <location>
        <begin position="244"/>
        <end position="341"/>
    </location>
</feature>
<dbReference type="GO" id="GO:0009103">
    <property type="term" value="P:lipopolysaccharide biosynthetic process"/>
    <property type="evidence" value="ECO:0007669"/>
    <property type="project" value="TreeGrafter"/>
</dbReference>
<keyword evidence="1 3" id="KW-0808">Transferase</keyword>
<dbReference type="Proteomes" id="UP000036520">
    <property type="component" value="Chromosome"/>
</dbReference>
<dbReference type="OrthoDB" id="834818at2"/>
<dbReference type="AlphaFoldDB" id="A0A0H4PAF2"/>
<organism evidence="3 4">
    <name type="scientific">Cyclobacterium amurskyense</name>
    <dbReference type="NCBI Taxonomy" id="320787"/>
    <lineage>
        <taxon>Bacteria</taxon>
        <taxon>Pseudomonadati</taxon>
        <taxon>Bacteroidota</taxon>
        <taxon>Cytophagia</taxon>
        <taxon>Cytophagales</taxon>
        <taxon>Cyclobacteriaceae</taxon>
        <taxon>Cyclobacterium</taxon>
    </lineage>
</organism>
<evidence type="ECO:0000259" key="2">
    <source>
        <dbReference type="Pfam" id="PF00534"/>
    </source>
</evidence>
<dbReference type="PANTHER" id="PTHR46401:SF2">
    <property type="entry name" value="GLYCOSYLTRANSFERASE WBBK-RELATED"/>
    <property type="match status" value="1"/>
</dbReference>
<sequence length="368" mass="42774">MEKKIKVLLINSYSFENIYENWKKGTNPSHYLMGKIELEKSGDFIVDIHKHQKYKWLDKIGKYLKIPFLDQQVRALFIIKNYDLVYMPYPVSINKLLTFLRFLGLLKIPLVGLAHQNFIYYKNKNSILNKLGVKHLRQFDAFAFFSKNLMVKTQRDLHYNEEEKESKCFPVSWGADVGFYKNLKAKNESDQAPYAVCAGTADRDYDMLIKAFENLPYNLKIYCTPNTIPSSVNLPANVTVDTTWVPYDQLLESYVNSSFIIIPLKEEIREKGNTYGLTVLLDAMAVGKPILMTQHSFLDIDIEEEKIGLWVNENNPEGWNKKLKKMIGGELNLDEMGERAKILHVEKYNIQNFANQLAEVFKTVLNRK</sequence>
<dbReference type="EMBL" id="CP012040">
    <property type="protein sequence ID" value="AKP50110.1"/>
    <property type="molecule type" value="Genomic_DNA"/>
</dbReference>
<dbReference type="GO" id="GO:0016757">
    <property type="term" value="F:glycosyltransferase activity"/>
    <property type="evidence" value="ECO:0007669"/>
    <property type="project" value="InterPro"/>
</dbReference>
<protein>
    <submittedName>
        <fullName evidence="3">Glycosyl transferase group 1</fullName>
    </submittedName>
</protein>
<accession>A0A0H4PAF2</accession>
<reference evidence="3 4" key="1">
    <citation type="submission" date="2015-07" db="EMBL/GenBank/DDBJ databases">
        <authorList>
            <person name="Kim K.M."/>
        </authorList>
    </citation>
    <scope>NUCLEOTIDE SEQUENCE [LARGE SCALE GENOMIC DNA]</scope>
    <source>
        <strain evidence="3 4">KCTC 12363</strain>
    </source>
</reference>
<name>A0A0H4PAF2_9BACT</name>
<dbReference type="RefSeq" id="WP_048640583.1">
    <property type="nucleotide sequence ID" value="NZ_CAXBGM010000039.1"/>
</dbReference>
<gene>
    <name evidence="3" type="ORF">CA2015_0646</name>
</gene>
<dbReference type="KEGG" id="camu:CA2015_0646"/>
<evidence type="ECO:0000313" key="3">
    <source>
        <dbReference type="EMBL" id="AKP50110.1"/>
    </source>
</evidence>
<dbReference type="SUPFAM" id="SSF53756">
    <property type="entry name" value="UDP-Glycosyltransferase/glycogen phosphorylase"/>
    <property type="match status" value="1"/>
</dbReference>